<proteinExistence type="inferred from homology"/>
<evidence type="ECO:0000313" key="5">
    <source>
        <dbReference type="Proteomes" id="UP000554286"/>
    </source>
</evidence>
<comment type="caution">
    <text evidence="4">The sequence shown here is derived from an EMBL/GenBank/DDBJ whole genome shotgun (WGS) entry which is preliminary data.</text>
</comment>
<dbReference type="Gene3D" id="3.30.160.390">
    <property type="entry name" value="Integrase, DNA-binding domain"/>
    <property type="match status" value="1"/>
</dbReference>
<protein>
    <recommendedName>
        <fullName evidence="3">Integrase DNA-binding domain-containing protein</fullName>
    </recommendedName>
</protein>
<dbReference type="GO" id="GO:0015074">
    <property type="term" value="P:DNA integration"/>
    <property type="evidence" value="ECO:0007669"/>
    <property type="project" value="UniProtKB-KW"/>
</dbReference>
<name>A0A7W6RDM3_9PROT</name>
<dbReference type="EMBL" id="JACIGK010000015">
    <property type="protein sequence ID" value="MBB4266636.1"/>
    <property type="molecule type" value="Genomic_DNA"/>
</dbReference>
<comment type="similarity">
    <text evidence="1">Belongs to the 'phage' integrase family.</text>
</comment>
<dbReference type="RefSeq" id="WP_221238426.1">
    <property type="nucleotide sequence ID" value="NZ_JACIGK010000015.1"/>
</dbReference>
<dbReference type="PANTHER" id="PTHR30629">
    <property type="entry name" value="PROPHAGE INTEGRASE"/>
    <property type="match status" value="1"/>
</dbReference>
<dbReference type="InterPro" id="IPR038488">
    <property type="entry name" value="Integrase_DNA-bd_sf"/>
</dbReference>
<accession>A0A7W6RDM3</accession>
<evidence type="ECO:0000256" key="2">
    <source>
        <dbReference type="ARBA" id="ARBA00022908"/>
    </source>
</evidence>
<organism evidence="4 5">
    <name type="scientific">Roseospira visakhapatnamensis</name>
    <dbReference type="NCBI Taxonomy" id="390880"/>
    <lineage>
        <taxon>Bacteria</taxon>
        <taxon>Pseudomonadati</taxon>
        <taxon>Pseudomonadota</taxon>
        <taxon>Alphaproteobacteria</taxon>
        <taxon>Rhodospirillales</taxon>
        <taxon>Rhodospirillaceae</taxon>
        <taxon>Roseospira</taxon>
    </lineage>
</organism>
<dbReference type="Pfam" id="PF13356">
    <property type="entry name" value="Arm-DNA-bind_3"/>
    <property type="match status" value="1"/>
</dbReference>
<gene>
    <name evidence="4" type="ORF">GGD89_002268</name>
</gene>
<reference evidence="4 5" key="1">
    <citation type="submission" date="2020-08" db="EMBL/GenBank/DDBJ databases">
        <title>Genome sequencing of Purple Non-Sulfur Bacteria from various extreme environments.</title>
        <authorList>
            <person name="Mayer M."/>
        </authorList>
    </citation>
    <scope>NUCLEOTIDE SEQUENCE [LARGE SCALE GENOMIC DNA]</scope>
    <source>
        <strain evidence="4 5">JA131</strain>
    </source>
</reference>
<evidence type="ECO:0000256" key="1">
    <source>
        <dbReference type="ARBA" id="ARBA00008857"/>
    </source>
</evidence>
<evidence type="ECO:0000259" key="3">
    <source>
        <dbReference type="Pfam" id="PF13356"/>
    </source>
</evidence>
<keyword evidence="5" id="KW-1185">Reference proteome</keyword>
<sequence length="138" mass="15354">MAKSTFALTARGVRTLTTPGCHADGGGLYLRISAAGNKTWEYRFQIAGRRRHMGLGRVDDVSLANARELAGAARRLNHHPPPHKGALQSLRTHRTCPNNRDHLNQPVDFRKPNQKRVPIHAHLPDSIFPIIPKPGMHI</sequence>
<dbReference type="InterPro" id="IPR050808">
    <property type="entry name" value="Phage_Integrase"/>
</dbReference>
<dbReference type="AlphaFoldDB" id="A0A7W6RDM3"/>
<dbReference type="Proteomes" id="UP000554286">
    <property type="component" value="Unassembled WGS sequence"/>
</dbReference>
<feature type="domain" description="Integrase DNA-binding" evidence="3">
    <location>
        <begin position="8"/>
        <end position="76"/>
    </location>
</feature>
<dbReference type="PANTHER" id="PTHR30629:SF2">
    <property type="entry name" value="PROPHAGE INTEGRASE INTS-RELATED"/>
    <property type="match status" value="1"/>
</dbReference>
<evidence type="ECO:0000313" key="4">
    <source>
        <dbReference type="EMBL" id="MBB4266636.1"/>
    </source>
</evidence>
<keyword evidence="2" id="KW-0229">DNA integration</keyword>
<dbReference type="InterPro" id="IPR025166">
    <property type="entry name" value="Integrase_DNA_bind_dom"/>
</dbReference>